<protein>
    <recommendedName>
        <fullName evidence="3">JAB domain-containing protein</fullName>
    </recommendedName>
</protein>
<evidence type="ECO:0000313" key="2">
    <source>
        <dbReference type="Proteomes" id="UP000179013"/>
    </source>
</evidence>
<gene>
    <name evidence="1" type="ORF">A2V80_00565</name>
</gene>
<dbReference type="Proteomes" id="UP000179013">
    <property type="component" value="Unassembled WGS sequence"/>
</dbReference>
<evidence type="ECO:0008006" key="3">
    <source>
        <dbReference type="Google" id="ProtNLM"/>
    </source>
</evidence>
<comment type="caution">
    <text evidence="1">The sequence shown here is derived from an EMBL/GenBank/DDBJ whole genome shotgun (WGS) entry which is preliminary data.</text>
</comment>
<organism evidence="1 2">
    <name type="scientific">Candidatus Woesebacteria bacterium RBG_16_39_8b</name>
    <dbReference type="NCBI Taxonomy" id="1802482"/>
    <lineage>
        <taxon>Bacteria</taxon>
        <taxon>Candidatus Woeseibacteriota</taxon>
    </lineage>
</organism>
<name>A0A1F7X8T7_9BACT</name>
<proteinExistence type="predicted"/>
<reference evidence="1 2" key="1">
    <citation type="journal article" date="2016" name="Nat. Commun.">
        <title>Thousands of microbial genomes shed light on interconnected biogeochemical processes in an aquifer system.</title>
        <authorList>
            <person name="Anantharaman K."/>
            <person name="Brown C.T."/>
            <person name="Hug L.A."/>
            <person name="Sharon I."/>
            <person name="Castelle C.J."/>
            <person name="Probst A.J."/>
            <person name="Thomas B.C."/>
            <person name="Singh A."/>
            <person name="Wilkins M.J."/>
            <person name="Karaoz U."/>
            <person name="Brodie E.L."/>
            <person name="Williams K.H."/>
            <person name="Hubbard S.S."/>
            <person name="Banfield J.F."/>
        </authorList>
    </citation>
    <scope>NUCLEOTIDE SEQUENCE [LARGE SCALE GENOMIC DNA]</scope>
</reference>
<dbReference type="EMBL" id="MGFU01000065">
    <property type="protein sequence ID" value="OGM11179.1"/>
    <property type="molecule type" value="Genomic_DNA"/>
</dbReference>
<accession>A0A1F7X8T7</accession>
<sequence>MSKEFLTSKEKINDKELVLMLNERFLKQIVDEVVDNTLNSPNDPETGGYILGIRDAKDKNRNIYVPIASFTPKDDWGEIEKLAAHLSIGGPLANLYRKWQVANWQNIYPTFYKDFPFQPDDPNTKLTLLGIWHRHPGNMLSFSNEDSNTIDRILKTPGKEDFIFPIVILGEGIPRDENSFRMETAVGNLDINFYYRSAVSSQTKILTPEIYNSQLFPNLANSPWYAEEPSYFKKELKAFQKLGYKTGIRFITPSGQKTPEIWLQLVHQELTDPVYIKTSVNFHEDRTFFIKFSDPSTALSCARGMILPEENGRTMADIIEPLLLYLLNNKT</sequence>
<dbReference type="AlphaFoldDB" id="A0A1F7X8T7"/>
<evidence type="ECO:0000313" key="1">
    <source>
        <dbReference type="EMBL" id="OGM11179.1"/>
    </source>
</evidence>